<evidence type="ECO:0000259" key="12">
    <source>
        <dbReference type="Pfam" id="PF02771"/>
    </source>
</evidence>
<gene>
    <name evidence="13" type="ORF">FAK_40450</name>
</gene>
<feature type="domain" description="Acyl-CoA oxidase/dehydrogenase middle" evidence="11">
    <location>
        <begin position="122"/>
        <end position="217"/>
    </location>
</feature>
<dbReference type="Pfam" id="PF02771">
    <property type="entry name" value="Acyl-CoA_dh_N"/>
    <property type="match status" value="1"/>
</dbReference>
<evidence type="ECO:0000259" key="11">
    <source>
        <dbReference type="Pfam" id="PF02770"/>
    </source>
</evidence>
<dbReference type="FunFam" id="1.20.140.10:FF:000001">
    <property type="entry name" value="Acyl-CoA dehydrogenase"/>
    <property type="match status" value="1"/>
</dbReference>
<keyword evidence="7 9" id="KW-0274">FAD</keyword>
<feature type="domain" description="Acyl-CoA dehydrogenase/oxidase C-terminal" evidence="10">
    <location>
        <begin position="230"/>
        <end position="377"/>
    </location>
</feature>
<dbReference type="RefSeq" id="WP_338603580.1">
    <property type="nucleotide sequence ID" value="NZ_AP028679.1"/>
</dbReference>
<evidence type="ECO:0000313" key="14">
    <source>
        <dbReference type="Proteomes" id="UP001366166"/>
    </source>
</evidence>
<dbReference type="GO" id="GO:0050660">
    <property type="term" value="F:flavin adenine dinucleotide binding"/>
    <property type="evidence" value="ECO:0007669"/>
    <property type="project" value="InterPro"/>
</dbReference>
<feature type="domain" description="Acyl-CoA dehydrogenase/oxidase N-terminal" evidence="12">
    <location>
        <begin position="6"/>
        <end position="117"/>
    </location>
</feature>
<evidence type="ECO:0000256" key="9">
    <source>
        <dbReference type="RuleBase" id="RU362125"/>
    </source>
</evidence>
<dbReference type="Proteomes" id="UP001366166">
    <property type="component" value="Chromosome"/>
</dbReference>
<evidence type="ECO:0000256" key="6">
    <source>
        <dbReference type="ARBA" id="ARBA00022630"/>
    </source>
</evidence>
<dbReference type="GO" id="GO:0003995">
    <property type="term" value="F:acyl-CoA dehydrogenase activity"/>
    <property type="evidence" value="ECO:0007669"/>
    <property type="project" value="InterPro"/>
</dbReference>
<dbReference type="InterPro" id="IPR036250">
    <property type="entry name" value="AcylCo_DH-like_C"/>
</dbReference>
<evidence type="ECO:0000256" key="5">
    <source>
        <dbReference type="ARBA" id="ARBA00022456"/>
    </source>
</evidence>
<dbReference type="FunFam" id="1.10.540.10:FF:000002">
    <property type="entry name" value="Acyl-CoA dehydrogenase FadE19"/>
    <property type="match status" value="1"/>
</dbReference>
<dbReference type="InterPro" id="IPR006091">
    <property type="entry name" value="Acyl-CoA_Oxase/DH_mid-dom"/>
</dbReference>
<evidence type="ECO:0000256" key="8">
    <source>
        <dbReference type="ARBA" id="ARBA00023002"/>
    </source>
</evidence>
<dbReference type="PANTHER" id="PTHR43884:SF12">
    <property type="entry name" value="ISOVALERYL-COA DEHYDROGENASE, MITOCHONDRIAL-RELATED"/>
    <property type="match status" value="1"/>
</dbReference>
<dbReference type="InterPro" id="IPR009100">
    <property type="entry name" value="AcylCoA_DH/oxidase_NM_dom_sf"/>
</dbReference>
<comment type="pathway">
    <text evidence="2">Amino-acid degradation; L-valine degradation.</text>
</comment>
<comment type="similarity">
    <text evidence="3 9">Belongs to the acyl-CoA dehydrogenase family.</text>
</comment>
<evidence type="ECO:0000256" key="2">
    <source>
        <dbReference type="ARBA" id="ARBA00005109"/>
    </source>
</evidence>
<keyword evidence="6 9" id="KW-0285">Flavoprotein</keyword>
<dbReference type="Pfam" id="PF02770">
    <property type="entry name" value="Acyl-CoA_dh_M"/>
    <property type="match status" value="1"/>
</dbReference>
<accession>A0AAU9EPN4</accession>
<evidence type="ECO:0000256" key="3">
    <source>
        <dbReference type="ARBA" id="ARBA00009347"/>
    </source>
</evidence>
<dbReference type="InterPro" id="IPR006089">
    <property type="entry name" value="Acyl-CoA_DH_CS"/>
</dbReference>
<dbReference type="InterPro" id="IPR046373">
    <property type="entry name" value="Acyl-CoA_Oxase/DH_mid-dom_sf"/>
</dbReference>
<dbReference type="Gene3D" id="1.10.540.10">
    <property type="entry name" value="Acyl-CoA dehydrogenase/oxidase, N-terminal domain"/>
    <property type="match status" value="1"/>
</dbReference>
<dbReference type="PANTHER" id="PTHR43884">
    <property type="entry name" value="ACYL-COA DEHYDROGENASE"/>
    <property type="match status" value="1"/>
</dbReference>
<dbReference type="Pfam" id="PF00441">
    <property type="entry name" value="Acyl-CoA_dh_1"/>
    <property type="match status" value="1"/>
</dbReference>
<sequence>MDFKFSEEIAAVQDVARKFVDKEVRPRVAEDEKSHTFQRDLVDQMAALGFFGCPIPEEYGGNDMGFLAHTVICEEIAKVSGSLRAAFNMQTMGTAREIYQFGTPEQKEKYISDLVSAKTLGCIGITEANAGSDVGSLKTTAVKKGDVYILNGSKNWITYAQVADVGVVYAYTDPSKPYKGMSGFIVDMHLPGISSGPTAEKMGWNACPTGELFFDDVEVPAENLLGGKENQGFPCVMAGLDNTRLTAAAGALGVCQGLIEEATKYAQEREQFGRPIGQFQMVQEELARMIVETEAARWLTYRCAVQKDEGMLHNTLETCTAKYYTCDVASRVADGALRILGAYGYSSEYPVERLLREAKLYQILEGSANVQKMIIATDALGYRTANKR</sequence>
<dbReference type="GO" id="GO:0009083">
    <property type="term" value="P:branched-chain amino acid catabolic process"/>
    <property type="evidence" value="ECO:0007669"/>
    <property type="project" value="UniProtKB-KW"/>
</dbReference>
<protein>
    <submittedName>
        <fullName evidence="13">Acyl-CoA dehydrogenase</fullName>
    </submittedName>
</protein>
<evidence type="ECO:0000313" key="13">
    <source>
        <dbReference type="EMBL" id="BEQ16979.1"/>
    </source>
</evidence>
<comment type="subunit">
    <text evidence="4">Homotetramer.</text>
</comment>
<dbReference type="Gene3D" id="2.40.110.10">
    <property type="entry name" value="Butyryl-CoA Dehydrogenase, subunit A, domain 2"/>
    <property type="match status" value="1"/>
</dbReference>
<dbReference type="SUPFAM" id="SSF47203">
    <property type="entry name" value="Acyl-CoA dehydrogenase C-terminal domain-like"/>
    <property type="match status" value="1"/>
</dbReference>
<organism evidence="13 14">
    <name type="scientific">Desulfoferula mesophila</name>
    <dbReference type="NCBI Taxonomy" id="3058419"/>
    <lineage>
        <taxon>Bacteria</taxon>
        <taxon>Pseudomonadati</taxon>
        <taxon>Thermodesulfobacteriota</taxon>
        <taxon>Desulfarculia</taxon>
        <taxon>Desulfarculales</taxon>
        <taxon>Desulfarculaceae</taxon>
        <taxon>Desulfoferula</taxon>
    </lineage>
</organism>
<name>A0AAU9EPN4_9BACT</name>
<dbReference type="InterPro" id="IPR009075">
    <property type="entry name" value="AcylCo_DH/oxidase_C"/>
</dbReference>
<dbReference type="InterPro" id="IPR037069">
    <property type="entry name" value="AcylCoA_DH/ox_N_sf"/>
</dbReference>
<evidence type="ECO:0000256" key="1">
    <source>
        <dbReference type="ARBA" id="ARBA00001974"/>
    </source>
</evidence>
<keyword evidence="8 9" id="KW-0560">Oxidoreductase</keyword>
<keyword evidence="14" id="KW-1185">Reference proteome</keyword>
<dbReference type="Gene3D" id="1.20.140.10">
    <property type="entry name" value="Butyryl-CoA Dehydrogenase, subunit A, domain 3"/>
    <property type="match status" value="1"/>
</dbReference>
<keyword evidence="5" id="KW-0101">Branched-chain amino acid catabolism</keyword>
<proteinExistence type="inferred from homology"/>
<dbReference type="PIRSF" id="PIRSF016578">
    <property type="entry name" value="HsaA"/>
    <property type="match status" value="1"/>
</dbReference>
<dbReference type="InterPro" id="IPR013786">
    <property type="entry name" value="AcylCoA_DH/ox_N"/>
</dbReference>
<dbReference type="EMBL" id="AP028679">
    <property type="protein sequence ID" value="BEQ16979.1"/>
    <property type="molecule type" value="Genomic_DNA"/>
</dbReference>
<evidence type="ECO:0000259" key="10">
    <source>
        <dbReference type="Pfam" id="PF00441"/>
    </source>
</evidence>
<evidence type="ECO:0000256" key="7">
    <source>
        <dbReference type="ARBA" id="ARBA00022827"/>
    </source>
</evidence>
<dbReference type="AlphaFoldDB" id="A0AAU9EPN4"/>
<dbReference type="PROSITE" id="PS00072">
    <property type="entry name" value="ACYL_COA_DH_1"/>
    <property type="match status" value="1"/>
</dbReference>
<comment type="cofactor">
    <cofactor evidence="1 9">
        <name>FAD</name>
        <dbReference type="ChEBI" id="CHEBI:57692"/>
    </cofactor>
</comment>
<dbReference type="SUPFAM" id="SSF56645">
    <property type="entry name" value="Acyl-CoA dehydrogenase NM domain-like"/>
    <property type="match status" value="1"/>
</dbReference>
<reference evidence="14" key="1">
    <citation type="journal article" date="2023" name="Arch. Microbiol.">
        <title>Desulfoferula mesophilus gen. nov. sp. nov., a mesophilic sulfate-reducing bacterium isolated from a brackish lake sediment.</title>
        <authorList>
            <person name="Watanabe T."/>
            <person name="Yabe T."/>
            <person name="Tsuji J.M."/>
            <person name="Fukui M."/>
        </authorList>
    </citation>
    <scope>NUCLEOTIDE SEQUENCE [LARGE SCALE GENOMIC DNA]</scope>
    <source>
        <strain evidence="14">12FAK</strain>
    </source>
</reference>
<dbReference type="KEGG" id="dmp:FAK_40450"/>
<dbReference type="FunFam" id="2.40.110.10:FF:000001">
    <property type="entry name" value="Acyl-CoA dehydrogenase, mitochondrial"/>
    <property type="match status" value="1"/>
</dbReference>
<evidence type="ECO:0000256" key="4">
    <source>
        <dbReference type="ARBA" id="ARBA00011881"/>
    </source>
</evidence>